<dbReference type="AlphaFoldDB" id="A0A1A9N305"/>
<name>A0A1A9N305_9BURK</name>
<evidence type="ECO:0000259" key="3">
    <source>
        <dbReference type="PROSITE" id="PS50893"/>
    </source>
</evidence>
<dbReference type="GO" id="GO:0016887">
    <property type="term" value="F:ATP hydrolysis activity"/>
    <property type="evidence" value="ECO:0007669"/>
    <property type="project" value="InterPro"/>
</dbReference>
<organism evidence="5 7">
    <name type="scientific">Paraburkholderia ginsengiterrae</name>
    <dbReference type="NCBI Taxonomy" id="1462993"/>
    <lineage>
        <taxon>Bacteria</taxon>
        <taxon>Pseudomonadati</taxon>
        <taxon>Pseudomonadota</taxon>
        <taxon>Betaproteobacteria</taxon>
        <taxon>Burkholderiales</taxon>
        <taxon>Burkholderiaceae</taxon>
        <taxon>Paraburkholderia</taxon>
    </lineage>
</organism>
<proteinExistence type="inferred from homology"/>
<keyword evidence="5" id="KW-0547">Nucleotide-binding</keyword>
<dbReference type="RefSeq" id="WP_064271700.1">
    <property type="nucleotide sequence ID" value="NZ_LXJZ01000220.1"/>
</dbReference>
<evidence type="ECO:0000313" key="4">
    <source>
        <dbReference type="EMBL" id="OAJ53222.1"/>
    </source>
</evidence>
<keyword evidence="2" id="KW-0813">Transport</keyword>
<dbReference type="PANTHER" id="PTHR43335">
    <property type="entry name" value="ABC TRANSPORTER, ATP-BINDING PROTEIN"/>
    <property type="match status" value="1"/>
</dbReference>
<comment type="similarity">
    <text evidence="1">Belongs to the ABC transporter superfamily.</text>
</comment>
<dbReference type="EMBL" id="LXKA01000333">
    <property type="protein sequence ID" value="OAJ56685.1"/>
    <property type="molecule type" value="Genomic_DNA"/>
</dbReference>
<dbReference type="GO" id="GO:0005524">
    <property type="term" value="F:ATP binding"/>
    <property type="evidence" value="ECO:0007669"/>
    <property type="project" value="UniProtKB-KW"/>
</dbReference>
<evidence type="ECO:0000313" key="7">
    <source>
        <dbReference type="Proteomes" id="UP000078116"/>
    </source>
</evidence>
<dbReference type="STRING" id="1462993.A6V36_12840"/>
<evidence type="ECO:0000313" key="5">
    <source>
        <dbReference type="EMBL" id="OAJ56685.1"/>
    </source>
</evidence>
<reference evidence="6 7" key="1">
    <citation type="submission" date="2016-04" db="EMBL/GenBank/DDBJ databases">
        <title>Reclassification of Paraburkholderia panaciterrae (Farh et al. 2015) Dobritsa &amp; Samadpour 2016 as a later homotypic synonym of Paraburkholderia ginsengiterrae (Farh et al. 2015) Dobritsa &amp; Samadpour 2016.</title>
        <authorList>
            <person name="Dobritsa A.P."/>
            <person name="Kutumbaka K."/>
            <person name="Samadpour M."/>
        </authorList>
    </citation>
    <scope>NUCLEOTIDE SEQUENCE [LARGE SCALE GENOMIC DNA]</scope>
    <source>
        <strain evidence="5 7">DCY85</strain>
        <strain evidence="4 6">DCY85-1</strain>
    </source>
</reference>
<sequence length="208" mass="22627">MLRFDNLSKRYGERLIFQGLHYDTASGCVALNDESGSGKSTLLGILAGTIEPDTGEVWLGGHSLRRAPLAAQAVLTYVPEDCMTYPDQTGRTYLNNVAAARNTAVTSDTLDLADRFGLTPHLDKRFEQMSFGTRKKFFLTSAVLGETQVLIADEPVGGLDAAARGVLAELFRKLAQTRTVFFSSYDTAFTEACEARSVDFAGLRTPSL</sequence>
<dbReference type="PROSITE" id="PS50893">
    <property type="entry name" value="ABC_TRANSPORTER_2"/>
    <property type="match status" value="1"/>
</dbReference>
<protein>
    <submittedName>
        <fullName evidence="5">ABC transporter ATP-binding protein</fullName>
    </submittedName>
</protein>
<dbReference type="Gene3D" id="3.40.50.300">
    <property type="entry name" value="P-loop containing nucleotide triphosphate hydrolases"/>
    <property type="match status" value="1"/>
</dbReference>
<evidence type="ECO:0000256" key="2">
    <source>
        <dbReference type="ARBA" id="ARBA00022448"/>
    </source>
</evidence>
<dbReference type="EMBL" id="LXJZ01000220">
    <property type="protein sequence ID" value="OAJ53222.1"/>
    <property type="molecule type" value="Genomic_DNA"/>
</dbReference>
<accession>A0A1A9N305</accession>
<evidence type="ECO:0000256" key="1">
    <source>
        <dbReference type="ARBA" id="ARBA00005417"/>
    </source>
</evidence>
<dbReference type="Proteomes" id="UP000078116">
    <property type="component" value="Unassembled WGS sequence"/>
</dbReference>
<keyword evidence="6" id="KW-1185">Reference proteome</keyword>
<dbReference type="SUPFAM" id="SSF52540">
    <property type="entry name" value="P-loop containing nucleoside triphosphate hydrolases"/>
    <property type="match status" value="1"/>
</dbReference>
<dbReference type="Pfam" id="PF00005">
    <property type="entry name" value="ABC_tran"/>
    <property type="match status" value="1"/>
</dbReference>
<dbReference type="Proteomes" id="UP000077961">
    <property type="component" value="Unassembled WGS sequence"/>
</dbReference>
<evidence type="ECO:0000313" key="6">
    <source>
        <dbReference type="Proteomes" id="UP000077961"/>
    </source>
</evidence>
<dbReference type="OrthoDB" id="9087134at2"/>
<keyword evidence="5" id="KW-0067">ATP-binding</keyword>
<comment type="caution">
    <text evidence="5">The sequence shown here is derived from an EMBL/GenBank/DDBJ whole genome shotgun (WGS) entry which is preliminary data.</text>
</comment>
<gene>
    <name evidence="4" type="ORF">A6V36_12840</name>
    <name evidence="5" type="ORF">A6V37_31165</name>
</gene>
<dbReference type="InterPro" id="IPR003439">
    <property type="entry name" value="ABC_transporter-like_ATP-bd"/>
</dbReference>
<dbReference type="PANTHER" id="PTHR43335:SF4">
    <property type="entry name" value="ABC TRANSPORTER, ATP-BINDING PROTEIN"/>
    <property type="match status" value="1"/>
</dbReference>
<dbReference type="InterPro" id="IPR027417">
    <property type="entry name" value="P-loop_NTPase"/>
</dbReference>
<feature type="domain" description="ABC transporter" evidence="3">
    <location>
        <begin position="2"/>
        <end position="205"/>
    </location>
</feature>